<proteinExistence type="predicted"/>
<evidence type="ECO:0000313" key="2">
    <source>
        <dbReference type="Proteomes" id="UP000808337"/>
    </source>
</evidence>
<dbReference type="EMBL" id="JADKGY010000001">
    <property type="protein sequence ID" value="MBK9980954.1"/>
    <property type="molecule type" value="Genomic_DNA"/>
</dbReference>
<organism evidence="1 2">
    <name type="scientific">Candidatus Opimibacter skivensis</name>
    <dbReference type="NCBI Taxonomy" id="2982028"/>
    <lineage>
        <taxon>Bacteria</taxon>
        <taxon>Pseudomonadati</taxon>
        <taxon>Bacteroidota</taxon>
        <taxon>Saprospiria</taxon>
        <taxon>Saprospirales</taxon>
        <taxon>Saprospiraceae</taxon>
        <taxon>Candidatus Opimibacter</taxon>
    </lineage>
</organism>
<sequence length="133" mass="14947">MQVVQAGHFATALNVHGIFRRYKTDAAALSNWGGEFSIDLGYYKSTWFVAGGIGFDKAVITHVKNGDYLQEYYPGIHDGWYIPTGGNFFYGVQSGFSFRRNDVSLKVGKTITQDFKTSPLLPFYTELGFSHRI</sequence>
<gene>
    <name evidence="1" type="ORF">IPP15_00780</name>
</gene>
<protein>
    <submittedName>
        <fullName evidence="1">Uncharacterized protein</fullName>
    </submittedName>
</protein>
<dbReference type="AlphaFoldDB" id="A0A9D7SRT8"/>
<evidence type="ECO:0000313" key="1">
    <source>
        <dbReference type="EMBL" id="MBK9980954.1"/>
    </source>
</evidence>
<reference evidence="1 2" key="1">
    <citation type="submission" date="2020-10" db="EMBL/GenBank/DDBJ databases">
        <title>Connecting structure to function with the recovery of over 1000 high-quality activated sludge metagenome-assembled genomes encoding full-length rRNA genes using long-read sequencing.</title>
        <authorList>
            <person name="Singleton C.M."/>
            <person name="Petriglieri F."/>
            <person name="Kristensen J.M."/>
            <person name="Kirkegaard R.H."/>
            <person name="Michaelsen T.Y."/>
            <person name="Andersen M.H."/>
            <person name="Karst S.M."/>
            <person name="Dueholm M.S."/>
            <person name="Nielsen P.H."/>
            <person name="Albertsen M."/>
        </authorList>
    </citation>
    <scope>NUCLEOTIDE SEQUENCE [LARGE SCALE GENOMIC DNA]</scope>
    <source>
        <strain evidence="1">Ribe_18-Q3-R11-54_MAXAC.273</strain>
    </source>
</reference>
<dbReference type="Proteomes" id="UP000808337">
    <property type="component" value="Unassembled WGS sequence"/>
</dbReference>
<name>A0A9D7SRT8_9BACT</name>
<accession>A0A9D7SRT8</accession>
<comment type="caution">
    <text evidence="1">The sequence shown here is derived from an EMBL/GenBank/DDBJ whole genome shotgun (WGS) entry which is preliminary data.</text>
</comment>